<feature type="domain" description="DM10" evidence="7">
    <location>
        <begin position="100"/>
        <end position="200"/>
    </location>
</feature>
<dbReference type="PANTHER" id="PTHR12086">
    <property type="entry name" value="EF-HAND DOMAIN C-TERMINAL CONTAINING PROTEIN"/>
    <property type="match status" value="1"/>
</dbReference>
<reference evidence="8" key="1">
    <citation type="submission" date="2023-10" db="EMBL/GenBank/DDBJ databases">
        <authorList>
            <person name="Chen Y."/>
            <person name="Shah S."/>
            <person name="Dougan E. K."/>
            <person name="Thang M."/>
            <person name="Chan C."/>
        </authorList>
    </citation>
    <scope>NUCLEOTIDE SEQUENCE [LARGE SCALE GENOMIC DNA]</scope>
</reference>
<dbReference type="InterPro" id="IPR040193">
    <property type="entry name" value="EFHC1/EFHC2/EFHB"/>
</dbReference>
<evidence type="ECO:0000256" key="5">
    <source>
        <dbReference type="ARBA" id="ARBA00023212"/>
    </source>
</evidence>
<accession>A0ABN9WS21</accession>
<evidence type="ECO:0000259" key="7">
    <source>
        <dbReference type="PROSITE" id="PS51336"/>
    </source>
</evidence>
<dbReference type="Proteomes" id="UP001189429">
    <property type="component" value="Unassembled WGS sequence"/>
</dbReference>
<feature type="domain" description="DM10" evidence="7">
    <location>
        <begin position="1"/>
        <end position="44"/>
    </location>
</feature>
<name>A0ABN9WS21_9DINO</name>
<protein>
    <recommendedName>
        <fullName evidence="7">DM10 domain-containing protein</fullName>
    </recommendedName>
</protein>
<evidence type="ECO:0000313" key="9">
    <source>
        <dbReference type="Proteomes" id="UP001189429"/>
    </source>
</evidence>
<comment type="caution">
    <text evidence="8">The sequence shown here is derived from an EMBL/GenBank/DDBJ whole genome shotgun (WGS) entry which is preliminary data.</text>
</comment>
<keyword evidence="6" id="KW-0966">Cell projection</keyword>
<dbReference type="EMBL" id="CAUYUJ010019233">
    <property type="protein sequence ID" value="CAK0889555.1"/>
    <property type="molecule type" value="Genomic_DNA"/>
</dbReference>
<proteinExistence type="predicted"/>
<dbReference type="PROSITE" id="PS51336">
    <property type="entry name" value="DM10"/>
    <property type="match status" value="2"/>
</dbReference>
<evidence type="ECO:0000256" key="2">
    <source>
        <dbReference type="ARBA" id="ARBA00004245"/>
    </source>
</evidence>
<evidence type="ECO:0000256" key="4">
    <source>
        <dbReference type="ARBA" id="ARBA00022737"/>
    </source>
</evidence>
<dbReference type="Pfam" id="PF06565">
    <property type="entry name" value="DM10_dom"/>
    <property type="match status" value="1"/>
</dbReference>
<comment type="subcellular location">
    <subcellularLocation>
        <location evidence="1">Cell projection</location>
        <location evidence="1">Cilium</location>
    </subcellularLocation>
    <subcellularLocation>
        <location evidence="2">Cytoplasm</location>
        <location evidence="2">Cytoskeleton</location>
    </subcellularLocation>
</comment>
<evidence type="ECO:0000256" key="1">
    <source>
        <dbReference type="ARBA" id="ARBA00004138"/>
    </source>
</evidence>
<dbReference type="SMART" id="SM00676">
    <property type="entry name" value="DM10"/>
    <property type="match status" value="1"/>
</dbReference>
<dbReference type="InterPro" id="IPR006602">
    <property type="entry name" value="DM10_dom"/>
</dbReference>
<dbReference type="PANTHER" id="PTHR12086:SF9">
    <property type="entry name" value="EF-HAND DOMAIN-CONTAINING PROTEIN 1"/>
    <property type="match status" value="1"/>
</dbReference>
<organism evidence="8 9">
    <name type="scientific">Prorocentrum cordatum</name>
    <dbReference type="NCBI Taxonomy" id="2364126"/>
    <lineage>
        <taxon>Eukaryota</taxon>
        <taxon>Sar</taxon>
        <taxon>Alveolata</taxon>
        <taxon>Dinophyceae</taxon>
        <taxon>Prorocentrales</taxon>
        <taxon>Prorocentraceae</taxon>
        <taxon>Prorocentrum</taxon>
    </lineage>
</organism>
<sequence length="283" mass="31663">MTKVEPVPVLKEDLIVGQGIRVQGRDIYITDCDDFTRDYYRTELSMVQDKLVIEEHVESPPKMPLPPHNGFGNEEDSIGNCNALAPKAPRKDVGKLLQDFGKVLRFEGVMQTARKEDQDRRFIVATYIADDDVAVWEIKNPALAHAQGKFAAKARKKNPATGQWFRPSDFYVGATVEISATRFLLVAADEMAVRFMESDPDSFPVADSRAVAMKLSAVREDLLREGEEVTQQRLLAFAAERSIPLNQHECMTLARAFRAKKEVDTKGPVSVTSLIAWLGRHGC</sequence>
<keyword evidence="3" id="KW-0963">Cytoplasm</keyword>
<keyword evidence="5" id="KW-0206">Cytoskeleton</keyword>
<evidence type="ECO:0000313" key="8">
    <source>
        <dbReference type="EMBL" id="CAK0889555.1"/>
    </source>
</evidence>
<keyword evidence="4" id="KW-0677">Repeat</keyword>
<evidence type="ECO:0000256" key="6">
    <source>
        <dbReference type="ARBA" id="ARBA00023273"/>
    </source>
</evidence>
<keyword evidence="9" id="KW-1185">Reference proteome</keyword>
<dbReference type="Gene3D" id="2.30.29.170">
    <property type="match status" value="2"/>
</dbReference>
<gene>
    <name evidence="8" type="ORF">PCOR1329_LOCUS70059</name>
</gene>
<evidence type="ECO:0000256" key="3">
    <source>
        <dbReference type="ARBA" id="ARBA00022490"/>
    </source>
</evidence>